<protein>
    <submittedName>
        <fullName evidence="11">Tetrathionate reductase subunit TtrA</fullName>
    </submittedName>
</protein>
<dbReference type="CDD" id="cd02758">
    <property type="entry name" value="MopB_Tetrathionate-Ra"/>
    <property type="match status" value="1"/>
</dbReference>
<keyword evidence="8" id="KW-0408">Iron</keyword>
<dbReference type="InterPro" id="IPR006656">
    <property type="entry name" value="Mopterin_OxRdtase"/>
</dbReference>
<dbReference type="Gene3D" id="3.30.200.210">
    <property type="match status" value="1"/>
</dbReference>
<dbReference type="InterPro" id="IPR037946">
    <property type="entry name" value="MopB_CT_Tetrathionate"/>
</dbReference>
<dbReference type="CDD" id="cd02780">
    <property type="entry name" value="MopB_CT_Tetrathionate_Arsenate-R"/>
    <property type="match status" value="1"/>
</dbReference>
<evidence type="ECO:0000256" key="9">
    <source>
        <dbReference type="ARBA" id="ARBA00023014"/>
    </source>
</evidence>
<dbReference type="RefSeq" id="WP_208004304.1">
    <property type="nucleotide sequence ID" value="NZ_JAGDFX010000003.1"/>
</dbReference>
<keyword evidence="5" id="KW-0479">Metal-binding</keyword>
<dbReference type="PANTHER" id="PTHR43742:SF9">
    <property type="entry name" value="TETRATHIONATE REDUCTASE SUBUNIT A"/>
    <property type="match status" value="1"/>
</dbReference>
<comment type="caution">
    <text evidence="11">The sequence shown here is derived from an EMBL/GenBank/DDBJ whole genome shotgun (WGS) entry which is preliminary data.</text>
</comment>
<evidence type="ECO:0000313" key="11">
    <source>
        <dbReference type="EMBL" id="MBO1518633.1"/>
    </source>
</evidence>
<accession>A0ABS3NDG7</accession>
<dbReference type="Gene3D" id="3.40.228.10">
    <property type="entry name" value="Dimethylsulfoxide Reductase, domain 2"/>
    <property type="match status" value="1"/>
</dbReference>
<evidence type="ECO:0000256" key="4">
    <source>
        <dbReference type="ARBA" id="ARBA00022505"/>
    </source>
</evidence>
<evidence type="ECO:0000256" key="3">
    <source>
        <dbReference type="ARBA" id="ARBA00022485"/>
    </source>
</evidence>
<keyword evidence="4" id="KW-0500">Molybdenum</keyword>
<comment type="similarity">
    <text evidence="2">Belongs to the prokaryotic molybdopterin-containing oxidoreductase family.</text>
</comment>
<dbReference type="PROSITE" id="PS51318">
    <property type="entry name" value="TAT"/>
    <property type="match status" value="1"/>
</dbReference>
<dbReference type="InterPro" id="IPR009010">
    <property type="entry name" value="Asp_de-COase-like_dom_sf"/>
</dbReference>
<comment type="cofactor">
    <cofactor evidence="1">
        <name>Mo-bis(molybdopterin guanine dinucleotide)</name>
        <dbReference type="ChEBI" id="CHEBI:60539"/>
    </cofactor>
</comment>
<evidence type="ECO:0000259" key="10">
    <source>
        <dbReference type="PROSITE" id="PS51669"/>
    </source>
</evidence>
<feature type="domain" description="4Fe-4S Mo/W bis-MGD-type" evidence="10">
    <location>
        <begin position="72"/>
        <end position="156"/>
    </location>
</feature>
<dbReference type="Proteomes" id="UP000664882">
    <property type="component" value="Unassembled WGS sequence"/>
</dbReference>
<organism evidence="11 12">
    <name type="scientific">Oceanisphaera pacifica</name>
    <dbReference type="NCBI Taxonomy" id="2818389"/>
    <lineage>
        <taxon>Bacteria</taxon>
        <taxon>Pseudomonadati</taxon>
        <taxon>Pseudomonadota</taxon>
        <taxon>Gammaproteobacteria</taxon>
        <taxon>Aeromonadales</taxon>
        <taxon>Aeromonadaceae</taxon>
        <taxon>Oceanisphaera</taxon>
    </lineage>
</organism>
<keyword evidence="3" id="KW-0004">4Fe-4S</keyword>
<dbReference type="Gene3D" id="3.40.50.740">
    <property type="match status" value="1"/>
</dbReference>
<evidence type="ECO:0000256" key="6">
    <source>
        <dbReference type="ARBA" id="ARBA00022729"/>
    </source>
</evidence>
<evidence type="ECO:0000256" key="5">
    <source>
        <dbReference type="ARBA" id="ARBA00022723"/>
    </source>
</evidence>
<sequence length="1024" mass="110297">MDKKRRALLQAGMIAGGTGAFALGYADPVNKAVKGLINGTSGVPTNDRIAGNALQPEFMVTPDNELVMSENQVVSPVQCFGCWTQCGLRARVDTQTNKIIRIAGNPYHPLSNTHAPAQETPVREVFTQLAGEAGIHHRSTACARGAALGEQLQSPYRLTKIMKRAGKRGEGKWQTISFEQLISEVVEGGDLFGEGHVDGLRAIRDIDTPVDANNPEYGPKANQLLVTNAGDEGRDSFLKRFTFNSYGTRNFGHHGGYCGFGYRAGAGAVFNPDLKKFAHGKPDWDNARFVLCIGTSPAQAGNPFKRQGRQLAEARSEGKLDYVVVAPTLPNSISRLNENRGHWVPIKPATDDALAMALIRWLIENEGINLDYLAQPGPAAQAKAQQPSHANATHLVIQAPHPEAGRFLTAADLNMGDTETHLVVDASNGELMAHTQARPAELWVIRTVNINGVPTQVKSSLQCLKESAQSQSIAQYSERCGVPESIIAGLGQELKRHGTKASIDAHGGMMSGNAFYTAFAVTTLNTLLGNINAKGGLAPGAGGVAGVEGGPRYDLMSFDGKIGPKGLFLSRNRFAYEKSSEYKRKVAAGESPYPSRAPWYTFSSPLLTEHLAAAFGGYPYRLKAWISHMTNPLYGIGGAHAFLGEKLKDPAQLPLFIAIDGFINETTALADYIVPDTLTYESWGFTKPWSGVPQKTTTARWPVVTPATPKLENGDYVGLESFIIAVAKKMNLPGYGDGVIRDHKGNKHGLHTSSDFYLRAAANLAFANNDPVPDASADDLMLTNAARMMPLINKTLAKDEQRKVGFVLSRGGRFAPFASGWEGELMNSRINATLSIWNETIGTITHSMTGEKLLGCAGEYGPRFADGSPMRAHYSEQDWPLLVTSYKSHIMSSSSIGAERLRMIHPENPISINRKDAERAGIKHGQGVRVSTPGGQVEGIALVRDGIVEGAIAIEHGYGHTELGARAHEIDGKPMAANPRLGAGVNQNLLGLMDPTRKDVANVWLDWTSGAAVRQGLPAKIEAI</sequence>
<dbReference type="Pfam" id="PF01568">
    <property type="entry name" value="Molydop_binding"/>
    <property type="match status" value="1"/>
</dbReference>
<evidence type="ECO:0000256" key="1">
    <source>
        <dbReference type="ARBA" id="ARBA00001942"/>
    </source>
</evidence>
<dbReference type="EMBL" id="JAGDFX010000003">
    <property type="protein sequence ID" value="MBO1518633.1"/>
    <property type="molecule type" value="Genomic_DNA"/>
</dbReference>
<dbReference type="PROSITE" id="PS51669">
    <property type="entry name" value="4FE4S_MOW_BIS_MGD"/>
    <property type="match status" value="1"/>
</dbReference>
<dbReference type="SUPFAM" id="SSF50692">
    <property type="entry name" value="ADC-like"/>
    <property type="match status" value="1"/>
</dbReference>
<reference evidence="11 12" key="1">
    <citation type="submission" date="2021-03" db="EMBL/GenBank/DDBJ databases">
        <title>Oceanisphaera sp. nov., isolated from the intestine.</title>
        <authorList>
            <person name="Zhao L.-H."/>
            <person name="Shi L.-F."/>
        </authorList>
    </citation>
    <scope>NUCLEOTIDE SEQUENCE [LARGE SCALE GENOMIC DNA]</scope>
    <source>
        <strain evidence="11 12">DM8</strain>
    </source>
</reference>
<evidence type="ECO:0000256" key="8">
    <source>
        <dbReference type="ARBA" id="ARBA00023004"/>
    </source>
</evidence>
<evidence type="ECO:0000256" key="2">
    <source>
        <dbReference type="ARBA" id="ARBA00010312"/>
    </source>
</evidence>
<dbReference type="Pfam" id="PF00384">
    <property type="entry name" value="Molybdopterin"/>
    <property type="match status" value="1"/>
</dbReference>
<evidence type="ECO:0000256" key="7">
    <source>
        <dbReference type="ARBA" id="ARBA00023002"/>
    </source>
</evidence>
<name>A0ABS3NDG7_9GAMM</name>
<dbReference type="InterPro" id="IPR006963">
    <property type="entry name" value="Mopterin_OxRdtase_4Fe-4S_dom"/>
</dbReference>
<gene>
    <name evidence="11" type="primary">ttrA</name>
    <name evidence="11" type="ORF">J3U76_03095</name>
</gene>
<keyword evidence="7" id="KW-0560">Oxidoreductase</keyword>
<dbReference type="InterPro" id="IPR041929">
    <property type="entry name" value="Tetrathionate-R_A_N"/>
</dbReference>
<dbReference type="InterPro" id="IPR006657">
    <property type="entry name" value="MoPterin_dinucl-bd_dom"/>
</dbReference>
<keyword evidence="9" id="KW-0411">Iron-sulfur</keyword>
<dbReference type="InterPro" id="IPR006311">
    <property type="entry name" value="TAT_signal"/>
</dbReference>
<keyword evidence="12" id="KW-1185">Reference proteome</keyword>
<dbReference type="SMART" id="SM00926">
    <property type="entry name" value="Molybdop_Fe4S4"/>
    <property type="match status" value="1"/>
</dbReference>
<evidence type="ECO:0000313" key="12">
    <source>
        <dbReference type="Proteomes" id="UP000664882"/>
    </source>
</evidence>
<dbReference type="InterPro" id="IPR050612">
    <property type="entry name" value="Prok_Mopterin_Oxidored"/>
</dbReference>
<keyword evidence="6" id="KW-0732">Signal</keyword>
<proteinExistence type="inferred from homology"/>
<dbReference type="Gene3D" id="2.40.40.20">
    <property type="match status" value="1"/>
</dbReference>
<dbReference type="PANTHER" id="PTHR43742">
    <property type="entry name" value="TRIMETHYLAMINE-N-OXIDE REDUCTASE"/>
    <property type="match status" value="1"/>
</dbReference>
<dbReference type="SUPFAM" id="SSF53706">
    <property type="entry name" value="Formate dehydrogenase/DMSO reductase, domains 1-3"/>
    <property type="match status" value="1"/>
</dbReference>